<accession>A0AB39HCZ3</accession>
<organism evidence="1">
    <name type="scientific">Vibrio sp. HB236076</name>
    <dbReference type="NCBI Taxonomy" id="3232307"/>
    <lineage>
        <taxon>Bacteria</taxon>
        <taxon>Pseudomonadati</taxon>
        <taxon>Pseudomonadota</taxon>
        <taxon>Gammaproteobacteria</taxon>
        <taxon>Vibrionales</taxon>
        <taxon>Vibrionaceae</taxon>
        <taxon>Vibrio</taxon>
    </lineage>
</organism>
<gene>
    <name evidence="1" type="ORF">AB0763_09450</name>
</gene>
<dbReference type="RefSeq" id="WP_306100497.1">
    <property type="nucleotide sequence ID" value="NZ_CP162601.1"/>
</dbReference>
<dbReference type="KEGG" id="vih:AB0763_09450"/>
<protein>
    <submittedName>
        <fullName evidence="1">DUF1853 family protein</fullName>
    </submittedName>
</protein>
<dbReference type="EMBL" id="CP162601">
    <property type="protein sequence ID" value="XDK24440.1"/>
    <property type="molecule type" value="Genomic_DNA"/>
</dbReference>
<dbReference type="AlphaFoldDB" id="A0AB39HCZ3"/>
<name>A0AB39HCZ3_9VIBR</name>
<sequence length="258" mass="30214">MTHPFYSFYHWIQNAPSLLEPGEIIESAANISFPNSMPSGDYQGNHRLGFIYQYLYQHVFFHSPSYTLLEEEIQINSQGRTLGAIDFIVGVDNRIEHWEVAIKFYLLYQGHWYGPNASDRLDKKLMHMINHQLPLSTTSPFLTQYGYSIDRHKLLMQGRLYRNPFDDEPIPSDCAKYVINPSAITGYWCFHHQWPQVTEKLYPLEKHQWASGDRPHSSSALRCLPDGFVHCRSELGDFWFIVPDHWPGEENLHENRVN</sequence>
<dbReference type="InterPro" id="IPR015003">
    <property type="entry name" value="DUF1853"/>
</dbReference>
<dbReference type="Pfam" id="PF08907">
    <property type="entry name" value="DUF1853"/>
    <property type="match status" value="1"/>
</dbReference>
<evidence type="ECO:0000313" key="1">
    <source>
        <dbReference type="EMBL" id="XDK24440.1"/>
    </source>
</evidence>
<proteinExistence type="predicted"/>
<reference evidence="1" key="1">
    <citation type="submission" date="2024-07" db="EMBL/GenBank/DDBJ databases">
        <title>Genome Analysis of a Potential Novel Vibrio Species Secreting pH- and Thermo-stable Alginate Lyase and its Application in Producing Alginate Oligosaccharides.</title>
        <authorList>
            <person name="Huang H."/>
            <person name="Bao K."/>
        </authorList>
    </citation>
    <scope>NUCLEOTIDE SEQUENCE</scope>
    <source>
        <strain evidence="1">HB236076</strain>
    </source>
</reference>